<keyword evidence="1" id="KW-0812">Transmembrane</keyword>
<dbReference type="InterPro" id="IPR009845">
    <property type="entry name" value="DUF1405"/>
</dbReference>
<proteinExistence type="predicted"/>
<dbReference type="RefSeq" id="WP_366923826.1">
    <property type="nucleotide sequence ID" value="NZ_CP121694.1"/>
</dbReference>
<keyword evidence="1" id="KW-0472">Membrane</keyword>
<reference evidence="2 3" key="1">
    <citation type="submission" date="2023-04" db="EMBL/GenBank/DDBJ databases">
        <authorList>
            <person name="Hsu D."/>
        </authorList>
    </citation>
    <scope>NUCLEOTIDE SEQUENCE [LARGE SCALE GENOMIC DNA]</scope>
    <source>
        <strain evidence="2 3">MK1</strain>
    </source>
</reference>
<dbReference type="PANTHER" id="PTHR40042">
    <property type="entry name" value="HYPOTHETICAL MEMBRANE SPANNING PROTEIN"/>
    <property type="match status" value="1"/>
</dbReference>
<dbReference type="EMBL" id="CP121694">
    <property type="protein sequence ID" value="WRO20949.1"/>
    <property type="molecule type" value="Genomic_DNA"/>
</dbReference>
<evidence type="ECO:0000313" key="2">
    <source>
        <dbReference type="EMBL" id="WRO20949.1"/>
    </source>
</evidence>
<organism evidence="2 3">
    <name type="scientific">Metallumcola ferriviriculae</name>
    <dbReference type="NCBI Taxonomy" id="3039180"/>
    <lineage>
        <taxon>Bacteria</taxon>
        <taxon>Bacillati</taxon>
        <taxon>Bacillota</taxon>
        <taxon>Clostridia</taxon>
        <taxon>Neomoorellales</taxon>
        <taxon>Desulfitibacteraceae</taxon>
        <taxon>Metallumcola</taxon>
    </lineage>
</organism>
<dbReference type="AlphaFoldDB" id="A0AAU0UJI3"/>
<accession>A0AAU0UJI3</accession>
<feature type="transmembrane region" description="Helical" evidence="1">
    <location>
        <begin position="16"/>
        <end position="36"/>
    </location>
</feature>
<feature type="transmembrane region" description="Helical" evidence="1">
    <location>
        <begin position="124"/>
        <end position="147"/>
    </location>
</feature>
<keyword evidence="1" id="KW-1133">Transmembrane helix</keyword>
<sequence>MWSKCIEVVRAPERKWFMQLLIVVNVLGSAYGYYWYRAQLAANPLTLWPVIPDSPRSTTFLALALLLLLAGRKVSWLQAVAYTGVIKYGIWAVAMILHAWALGDSRNFTDWMLLVSHGGMAIQGVVFLRPAYISAAAVVVAIVWMVFNDAADYIFMLHPYLFNSEQLSLAMATAIGLTILLSFLLLAKQRVVSKD</sequence>
<keyword evidence="3" id="KW-1185">Reference proteome</keyword>
<feature type="transmembrane region" description="Helical" evidence="1">
    <location>
        <begin position="80"/>
        <end position="103"/>
    </location>
</feature>
<dbReference type="KEGG" id="dbc:MFMK1_000739"/>
<dbReference type="Pfam" id="PF07187">
    <property type="entry name" value="DUF1405"/>
    <property type="match status" value="1"/>
</dbReference>
<protein>
    <submittedName>
        <fullName evidence="2">DUF1405 domain-containing protein</fullName>
    </submittedName>
</protein>
<feature type="transmembrane region" description="Helical" evidence="1">
    <location>
        <begin position="167"/>
        <end position="187"/>
    </location>
</feature>
<dbReference type="PANTHER" id="PTHR40042:SF1">
    <property type="entry name" value="DUF1405 DOMAIN-CONTAINING PROTEIN"/>
    <property type="match status" value="1"/>
</dbReference>
<name>A0AAU0UJI3_9FIRM</name>
<gene>
    <name evidence="2" type="ORF">MFMK1_000739</name>
</gene>
<evidence type="ECO:0000313" key="3">
    <source>
        <dbReference type="Proteomes" id="UP001329915"/>
    </source>
</evidence>
<dbReference type="Proteomes" id="UP001329915">
    <property type="component" value="Chromosome"/>
</dbReference>
<evidence type="ECO:0000256" key="1">
    <source>
        <dbReference type="SAM" id="Phobius"/>
    </source>
</evidence>